<accession>Q7M8P8</accession>
<dbReference type="EMBL" id="BX571661">
    <property type="protein sequence ID" value="CAE10551.1"/>
    <property type="molecule type" value="Genomic_DNA"/>
</dbReference>
<dbReference type="eggNOG" id="COG1295">
    <property type="taxonomic scope" value="Bacteria"/>
</dbReference>
<evidence type="ECO:0000313" key="8">
    <source>
        <dbReference type="Proteomes" id="UP000000422"/>
    </source>
</evidence>
<dbReference type="GO" id="GO:0005886">
    <property type="term" value="C:plasma membrane"/>
    <property type="evidence" value="ECO:0007669"/>
    <property type="project" value="UniProtKB-SubCell"/>
</dbReference>
<evidence type="ECO:0000313" key="7">
    <source>
        <dbReference type="EMBL" id="CAE10551.1"/>
    </source>
</evidence>
<dbReference type="PANTHER" id="PTHR30213:SF0">
    <property type="entry name" value="UPF0761 MEMBRANE PROTEIN YIHY"/>
    <property type="match status" value="1"/>
</dbReference>
<dbReference type="AlphaFoldDB" id="Q7M8P8"/>
<feature type="transmembrane region" description="Helical" evidence="6">
    <location>
        <begin position="225"/>
        <end position="250"/>
    </location>
</feature>
<evidence type="ECO:0000256" key="1">
    <source>
        <dbReference type="ARBA" id="ARBA00004651"/>
    </source>
</evidence>
<dbReference type="GO" id="GO:0016787">
    <property type="term" value="F:hydrolase activity"/>
    <property type="evidence" value="ECO:0007669"/>
    <property type="project" value="UniProtKB-KW"/>
</dbReference>
<dbReference type="EC" id="3.1.-.-" evidence="7"/>
<dbReference type="InterPro" id="IPR017039">
    <property type="entry name" value="Virul_fac_BrkB"/>
</dbReference>
<dbReference type="Proteomes" id="UP000000422">
    <property type="component" value="Chromosome"/>
</dbReference>
<feature type="transmembrane region" description="Helical" evidence="6">
    <location>
        <begin position="21"/>
        <end position="46"/>
    </location>
</feature>
<dbReference type="PANTHER" id="PTHR30213">
    <property type="entry name" value="INNER MEMBRANE PROTEIN YHJD"/>
    <property type="match status" value="1"/>
</dbReference>
<keyword evidence="4 6" id="KW-1133">Transmembrane helix</keyword>
<protein>
    <submittedName>
        <fullName evidence="7">PUTATIVE RIBONUCLEASE BN EC 3.1</fullName>
        <ecNumber evidence="7">3.1.-.-</ecNumber>
    </submittedName>
</protein>
<keyword evidence="3 6" id="KW-0812">Transmembrane</keyword>
<keyword evidence="7" id="KW-0378">Hydrolase</keyword>
<evidence type="ECO:0000256" key="6">
    <source>
        <dbReference type="SAM" id="Phobius"/>
    </source>
</evidence>
<proteinExistence type="predicted"/>
<dbReference type="KEGG" id="wsu:WS1499"/>
<evidence type="ECO:0000256" key="3">
    <source>
        <dbReference type="ARBA" id="ARBA00022692"/>
    </source>
</evidence>
<dbReference type="NCBIfam" id="TIGR00765">
    <property type="entry name" value="yihY_not_rbn"/>
    <property type="match status" value="1"/>
</dbReference>
<comment type="subcellular location">
    <subcellularLocation>
        <location evidence="1">Cell membrane</location>
        <topology evidence="1">Multi-pass membrane protein</topology>
    </subcellularLocation>
</comment>
<name>Q7M8P8_WOLSU</name>
<feature type="transmembrane region" description="Helical" evidence="6">
    <location>
        <begin position="166"/>
        <end position="185"/>
    </location>
</feature>
<reference evidence="7 8" key="1">
    <citation type="journal article" date="2003" name="Proc. Natl. Acad. Sci. U.S.A.">
        <title>Complete genome sequence and analysis of Wolinella succinogenes.</title>
        <authorList>
            <person name="Baar C."/>
            <person name="Eppinger M."/>
            <person name="Raddatz G."/>
            <person name="Simon JM."/>
            <person name="Lanz C."/>
            <person name="Klimmek O."/>
            <person name="Nandakumar R."/>
            <person name="Gross R."/>
            <person name="Rosinus A."/>
            <person name="Keller H."/>
            <person name="Jagtap P."/>
            <person name="Linke B."/>
            <person name="Meyer F."/>
            <person name="Lederer H."/>
            <person name="Schuster S.C."/>
        </authorList>
    </citation>
    <scope>NUCLEOTIDE SEQUENCE [LARGE SCALE GENOMIC DNA]</scope>
    <source>
        <strain evidence="8">ATCC 29543 / DSM 1740 / CCUG 13145 / JCM 31913 / LMG 7466 / NCTC 11488 / FDC 602W</strain>
    </source>
</reference>
<dbReference type="PIRSF" id="PIRSF035875">
    <property type="entry name" value="RNase_BN"/>
    <property type="match status" value="1"/>
</dbReference>
<feature type="transmembrane region" description="Helical" evidence="6">
    <location>
        <begin position="88"/>
        <end position="107"/>
    </location>
</feature>
<sequence length="269" mass="30965">MRFWKERLARLWTFFDAELSFYAASLSFYTIFALIPLLLIVFSLLANLPNFQDQLLELKGFLLSNLMPTNTEVVSLYLDRFMENSSKLGNMGLVYVLIASLLFFKNYQYIVAKMFNSKPRDFWSSVTVYWTLMTLLPIGLSLSIFFSTQAQMILEESGYHRLDPGVSGIVPAFLVWVMLFVLFKISANKPLTLRASLLSSLLTALVWLFSKWAFVFYVFHNKAYLTLYGSFSILLFFLLWVYLSWAILLYGMRLCEALNSGLGEESSPG</sequence>
<dbReference type="STRING" id="273121.WS1499"/>
<dbReference type="HOGENOM" id="CLU_032288_0_2_7"/>
<evidence type="ECO:0000256" key="5">
    <source>
        <dbReference type="ARBA" id="ARBA00023136"/>
    </source>
</evidence>
<keyword evidence="8" id="KW-1185">Reference proteome</keyword>
<organism evidence="8">
    <name type="scientific">Wolinella succinogenes (strain ATCC 29543 / DSM 1740 / CCUG 13145 / JCM 31913 / LMG 7466 / NCTC 11488 / FDC 602W)</name>
    <name type="common">Vibrio succinogenes</name>
    <dbReference type="NCBI Taxonomy" id="273121"/>
    <lineage>
        <taxon>Bacteria</taxon>
        <taxon>Pseudomonadati</taxon>
        <taxon>Campylobacterota</taxon>
        <taxon>Epsilonproteobacteria</taxon>
        <taxon>Campylobacterales</taxon>
        <taxon>Helicobacteraceae</taxon>
        <taxon>Wolinella</taxon>
    </lineage>
</organism>
<keyword evidence="5 6" id="KW-0472">Membrane</keyword>
<feature type="transmembrane region" description="Helical" evidence="6">
    <location>
        <begin position="197"/>
        <end position="219"/>
    </location>
</feature>
<dbReference type="RefSeq" id="WP_011139335.1">
    <property type="nucleotide sequence ID" value="NC_005090.1"/>
</dbReference>
<dbReference type="Pfam" id="PF03631">
    <property type="entry name" value="Virul_fac_BrkB"/>
    <property type="match status" value="1"/>
</dbReference>
<keyword evidence="2" id="KW-1003">Cell membrane</keyword>
<gene>
    <name evidence="7" type="primary">RBN</name>
    <name evidence="7" type="ordered locus">WS1499</name>
</gene>
<evidence type="ECO:0000256" key="2">
    <source>
        <dbReference type="ARBA" id="ARBA00022475"/>
    </source>
</evidence>
<evidence type="ECO:0000256" key="4">
    <source>
        <dbReference type="ARBA" id="ARBA00022989"/>
    </source>
</evidence>
<feature type="transmembrane region" description="Helical" evidence="6">
    <location>
        <begin position="128"/>
        <end position="146"/>
    </location>
</feature>